<dbReference type="OrthoDB" id="9760788at2"/>
<dbReference type="AlphaFoldDB" id="A0A560KBU6"/>
<dbReference type="STRING" id="1399419.A5906_01040"/>
<comment type="caution">
    <text evidence="2">The sequence shown here is derived from an EMBL/GenBank/DDBJ whole genome shotgun (WGS) entry which is preliminary data.</text>
</comment>
<keyword evidence="1" id="KW-0472">Membrane</keyword>
<gene>
    <name evidence="2" type="ORF">FBZ95_1028</name>
</gene>
<dbReference type="Proteomes" id="UP000315914">
    <property type="component" value="Unassembled WGS sequence"/>
</dbReference>
<sequence length="200" mass="22191">MDHGRLFSRGQLTSAEAGVINVSPDWTATSSFGRRPVSPSARDIEWFAFNGNVYRRDRISLDVQVMFRVDEELGDGTGSLGSSEIQEFVARLAKGCGVPSMVAAEDHYPAQSNLPGAPVYRTKCGEVWFDIDGADGRVLQHWDASRRAYRWLYGALHTLDFPILLAYADLRTGLIVSLCALGLPFSLTGVVIGWRRLRRQ</sequence>
<evidence type="ECO:0000256" key="1">
    <source>
        <dbReference type="SAM" id="Phobius"/>
    </source>
</evidence>
<proteinExistence type="predicted"/>
<evidence type="ECO:0000313" key="3">
    <source>
        <dbReference type="Proteomes" id="UP000315914"/>
    </source>
</evidence>
<keyword evidence="3" id="KW-1185">Reference proteome</keyword>
<accession>A0A560KBU6</accession>
<protein>
    <recommendedName>
        <fullName evidence="4">PepSY-associated transmembrane protein</fullName>
    </recommendedName>
</protein>
<evidence type="ECO:0008006" key="4">
    <source>
        <dbReference type="Google" id="ProtNLM"/>
    </source>
</evidence>
<evidence type="ECO:0000313" key="2">
    <source>
        <dbReference type="EMBL" id="TWB80791.1"/>
    </source>
</evidence>
<dbReference type="EMBL" id="VITW01000002">
    <property type="protein sequence ID" value="TWB80791.1"/>
    <property type="molecule type" value="Genomic_DNA"/>
</dbReference>
<feature type="transmembrane region" description="Helical" evidence="1">
    <location>
        <begin position="174"/>
        <end position="194"/>
    </location>
</feature>
<name>A0A560KBU6_9BRAD</name>
<organism evidence="2 3">
    <name type="scientific">Bradyrhizobium sacchari</name>
    <dbReference type="NCBI Taxonomy" id="1399419"/>
    <lineage>
        <taxon>Bacteria</taxon>
        <taxon>Pseudomonadati</taxon>
        <taxon>Pseudomonadota</taxon>
        <taxon>Alphaproteobacteria</taxon>
        <taxon>Hyphomicrobiales</taxon>
        <taxon>Nitrobacteraceae</taxon>
        <taxon>Bradyrhizobium</taxon>
    </lineage>
</organism>
<keyword evidence="1" id="KW-0812">Transmembrane</keyword>
<reference evidence="2 3" key="1">
    <citation type="submission" date="2019-06" db="EMBL/GenBank/DDBJ databases">
        <title>Genomic Encyclopedia of Type Strains, Phase IV (KMG-V): Genome sequencing to study the core and pangenomes of soil and plant-associated prokaryotes.</title>
        <authorList>
            <person name="Whitman W."/>
        </authorList>
    </citation>
    <scope>NUCLEOTIDE SEQUENCE [LARGE SCALE GENOMIC DNA]</scope>
    <source>
        <strain evidence="2 3">BR 10556</strain>
    </source>
</reference>
<keyword evidence="1" id="KW-1133">Transmembrane helix</keyword>